<dbReference type="Proteomes" id="UP000310016">
    <property type="component" value="Unassembled WGS sequence"/>
</dbReference>
<dbReference type="CDD" id="cd12108">
    <property type="entry name" value="Hr-like"/>
    <property type="match status" value="1"/>
</dbReference>
<sequence>MKTTSSSSKSSTKSPATPRKTTAKAASAAGKAASRSTPASSRSAGGARATQSRATARTRATTQRDALKSLKDDHAKVKKLFKAFESAKSKAEQQRIAAETCLELKIHTQIEEEVFYPAVRKALREEGVMLDEAEIEHASAKELIAQLEAGEAGSTRYEALYTVLSEYVLHHVKEEEKEMFPKVSQAKSLDLKALGARLDARREELKAELSAQPLRQVH</sequence>
<dbReference type="Gene3D" id="1.20.120.520">
    <property type="entry name" value="nmb1532 protein domain like"/>
    <property type="match status" value="1"/>
</dbReference>
<keyword evidence="4" id="KW-1185">Reference proteome</keyword>
<accession>A0A4U0PB58</accession>
<feature type="region of interest" description="Disordered" evidence="1">
    <location>
        <begin position="1"/>
        <end position="70"/>
    </location>
</feature>
<reference evidence="3 4" key="1">
    <citation type="submission" date="2019-04" db="EMBL/GenBank/DDBJ databases">
        <title>Chitiniphilus eburnea sp. nov., a novel chitinolytic bacterium isolated from aquaculture sludge.</title>
        <authorList>
            <person name="Sheng M."/>
        </authorList>
    </citation>
    <scope>NUCLEOTIDE SEQUENCE [LARGE SCALE GENOMIC DNA]</scope>
    <source>
        <strain evidence="3 4">HX-2-15</strain>
    </source>
</reference>
<dbReference type="RefSeq" id="WP_136774967.1">
    <property type="nucleotide sequence ID" value="NZ_CP156074.1"/>
</dbReference>
<evidence type="ECO:0000256" key="1">
    <source>
        <dbReference type="SAM" id="MobiDB-lite"/>
    </source>
</evidence>
<dbReference type="InterPro" id="IPR012312">
    <property type="entry name" value="Hemerythrin-like"/>
</dbReference>
<dbReference type="Pfam" id="PF01814">
    <property type="entry name" value="Hemerythrin"/>
    <property type="match status" value="1"/>
</dbReference>
<proteinExistence type="predicted"/>
<evidence type="ECO:0000259" key="2">
    <source>
        <dbReference type="Pfam" id="PF01814"/>
    </source>
</evidence>
<dbReference type="AlphaFoldDB" id="A0A4U0PB58"/>
<dbReference type="OrthoDB" id="5512987at2"/>
<evidence type="ECO:0000313" key="4">
    <source>
        <dbReference type="Proteomes" id="UP000310016"/>
    </source>
</evidence>
<dbReference type="EMBL" id="SUMF01000042">
    <property type="protein sequence ID" value="TJZ64730.1"/>
    <property type="molecule type" value="Genomic_DNA"/>
</dbReference>
<feature type="domain" description="Hemerythrin-like" evidence="2">
    <location>
        <begin position="67"/>
        <end position="183"/>
    </location>
</feature>
<comment type="caution">
    <text evidence="3">The sequence shown here is derived from an EMBL/GenBank/DDBJ whole genome shotgun (WGS) entry which is preliminary data.</text>
</comment>
<organism evidence="3 4">
    <name type="scientific">Chitiniphilus eburneus</name>
    <dbReference type="NCBI Taxonomy" id="2571148"/>
    <lineage>
        <taxon>Bacteria</taxon>
        <taxon>Pseudomonadati</taxon>
        <taxon>Pseudomonadota</taxon>
        <taxon>Betaproteobacteria</taxon>
        <taxon>Neisseriales</taxon>
        <taxon>Chitinibacteraceae</taxon>
        <taxon>Chitiniphilus</taxon>
    </lineage>
</organism>
<evidence type="ECO:0000313" key="3">
    <source>
        <dbReference type="EMBL" id="TJZ64730.1"/>
    </source>
</evidence>
<protein>
    <submittedName>
        <fullName evidence="3">Hemerythrin domain-containing protein</fullName>
    </submittedName>
</protein>
<gene>
    <name evidence="3" type="ORF">FAZ21_18760</name>
</gene>
<feature type="compositionally biased region" description="Low complexity" evidence="1">
    <location>
        <begin position="1"/>
        <end position="64"/>
    </location>
</feature>
<dbReference type="PANTHER" id="PTHR35585">
    <property type="entry name" value="HHE DOMAIN PROTEIN (AFU_ORTHOLOGUE AFUA_4G00730)"/>
    <property type="match status" value="1"/>
</dbReference>
<dbReference type="PANTHER" id="PTHR35585:SF1">
    <property type="entry name" value="HHE DOMAIN PROTEIN (AFU_ORTHOLOGUE AFUA_4G00730)"/>
    <property type="match status" value="1"/>
</dbReference>
<name>A0A4U0PB58_9NEIS</name>